<evidence type="ECO:0000256" key="4">
    <source>
        <dbReference type="ARBA" id="ARBA00022692"/>
    </source>
</evidence>
<evidence type="ECO:0000313" key="15">
    <source>
        <dbReference type="Proteomes" id="UP000266042"/>
    </source>
</evidence>
<evidence type="ECO:0000256" key="6">
    <source>
        <dbReference type="ARBA" id="ARBA00022840"/>
    </source>
</evidence>
<name>A0A398D9Y7_9BACT</name>
<proteinExistence type="predicted"/>
<accession>A0A398D9Y7</accession>
<dbReference type="Proteomes" id="UP000266042">
    <property type="component" value="Unassembled WGS sequence"/>
</dbReference>
<dbReference type="InterPro" id="IPR017871">
    <property type="entry name" value="ABC_transporter-like_CS"/>
</dbReference>
<reference evidence="14 15" key="1">
    <citation type="submission" date="2018-09" db="EMBL/GenBank/DDBJ databases">
        <title>Discovery and Ecogenomic Context for Candidatus Cryosericales, a Global Caldiserica Order Active in Thawing Permafrost.</title>
        <authorList>
            <person name="Martinez M.A."/>
            <person name="Woodcroft B.J."/>
            <person name="Ignacio Espinoza J.C."/>
            <person name="Zayed A."/>
            <person name="Singleton C.M."/>
            <person name="Boyd J."/>
            <person name="Li Y.-F."/>
            <person name="Purvine S."/>
            <person name="Maughan H."/>
            <person name="Hodgkins S.B."/>
            <person name="Anderson D."/>
            <person name="Sederholm M."/>
            <person name="Temperton B."/>
            <person name="Saleska S.R."/>
            <person name="Tyson G.W."/>
            <person name="Rich V.I."/>
        </authorList>
    </citation>
    <scope>NUCLEOTIDE SEQUENCE [LARGE SCALE GENOMIC DNA]</scope>
    <source>
        <strain evidence="13 14">SMC2</strain>
        <strain evidence="12 15">SMC3</strain>
    </source>
</reference>
<gene>
    <name evidence="13" type="ORF">SMC2_03250</name>
    <name evidence="12" type="ORF">SMC3_09095</name>
</gene>
<evidence type="ECO:0000256" key="9">
    <source>
        <dbReference type="SAM" id="Phobius"/>
    </source>
</evidence>
<dbReference type="PANTHER" id="PTHR43394">
    <property type="entry name" value="ATP-DEPENDENT PERMEASE MDL1, MITOCHONDRIAL"/>
    <property type="match status" value="1"/>
</dbReference>
<protein>
    <submittedName>
        <fullName evidence="12">ABC transporter ATP-binding protein</fullName>
    </submittedName>
</protein>
<evidence type="ECO:0000256" key="7">
    <source>
        <dbReference type="ARBA" id="ARBA00022989"/>
    </source>
</evidence>
<organism evidence="12 15">
    <name type="scientific">Candidatus Cryosericum hinesii</name>
    <dbReference type="NCBI Taxonomy" id="2290915"/>
    <lineage>
        <taxon>Bacteria</taxon>
        <taxon>Pseudomonadati</taxon>
        <taxon>Caldisericota/Cryosericota group</taxon>
        <taxon>Candidatus Cryosericota</taxon>
        <taxon>Candidatus Cryosericia</taxon>
        <taxon>Candidatus Cryosericales</taxon>
        <taxon>Candidatus Cryosericaceae</taxon>
        <taxon>Candidatus Cryosericum</taxon>
    </lineage>
</organism>
<dbReference type="Proteomes" id="UP000265724">
    <property type="component" value="Unassembled WGS sequence"/>
</dbReference>
<dbReference type="InterPro" id="IPR003439">
    <property type="entry name" value="ABC_transporter-like_ATP-bd"/>
</dbReference>
<sequence length="588" mass="65540">MSNTETKQKSIWRHLGPIIRKYWVRYLCGILILAAVDISQTIIPGITATVIDDLSSFTATAHTLLVALLQISALVAGITVGRYFWRFLIWGSARYLEQEVRDNLFAKYLELSADFHDVHKTGDLMALVTNDLEAVRQSLGDGLLMISDFFIMTTFTLIAMLRFNRALTLLALIPLALIALIVTRAGPLVFKLFKRVQDAFSALTDYVEEAMTGMRIIKVFTREKDAARGLRVKAMDLQRRDIHLIKIWGLAGPLIDFLGAISVLVLLWYGGILATRGTFTIGGLVAFNTYIGMLAWPMTALGQAINLFQRGQASAARINEILDRSSTIQELPDAVSIEGELRGDVDFEHVTFEREGHKILDDVSFHIASGEKIGIIGPIGSGKTTIVSLLTRAYDPSAGKVLVDGVDVRRYRLKDLRRAIGVVTQDVFLFSDSLEENINVTDLPVGEKEIGEATKQSDIYNNISEFKDEFGTIVGERGVTLSGGEKQRVTIARAFLKKPRILVLDDALSAVDADTEKHILDNIAGFTSRPTTIVISNRISALRQMDRVLVLNAGRVAEEGTHSALLRKHDWYWRVFRRQLVEHKVEKE</sequence>
<dbReference type="PROSITE" id="PS50893">
    <property type="entry name" value="ABC_TRANSPORTER_2"/>
    <property type="match status" value="1"/>
</dbReference>
<evidence type="ECO:0000256" key="2">
    <source>
        <dbReference type="ARBA" id="ARBA00022448"/>
    </source>
</evidence>
<dbReference type="Pfam" id="PF00005">
    <property type="entry name" value="ABC_tran"/>
    <property type="match status" value="1"/>
</dbReference>
<feature type="transmembrane region" description="Helical" evidence="9">
    <location>
        <begin position="247"/>
        <end position="269"/>
    </location>
</feature>
<evidence type="ECO:0000259" key="10">
    <source>
        <dbReference type="PROSITE" id="PS50893"/>
    </source>
</evidence>
<evidence type="ECO:0000313" key="12">
    <source>
        <dbReference type="EMBL" id="RIE11420.1"/>
    </source>
</evidence>
<keyword evidence="8 9" id="KW-0472">Membrane</keyword>
<dbReference type="PROSITE" id="PS00211">
    <property type="entry name" value="ABC_TRANSPORTER_1"/>
    <property type="match status" value="1"/>
</dbReference>
<dbReference type="SUPFAM" id="SSF52540">
    <property type="entry name" value="P-loop containing nucleoside triphosphate hydrolases"/>
    <property type="match status" value="1"/>
</dbReference>
<evidence type="ECO:0000259" key="11">
    <source>
        <dbReference type="PROSITE" id="PS50929"/>
    </source>
</evidence>
<dbReference type="RefSeq" id="WP_119088286.1">
    <property type="nucleotide sequence ID" value="NZ_QXIV01000059.1"/>
</dbReference>
<dbReference type="GO" id="GO:0005886">
    <property type="term" value="C:plasma membrane"/>
    <property type="evidence" value="ECO:0007669"/>
    <property type="project" value="UniProtKB-SubCell"/>
</dbReference>
<dbReference type="Pfam" id="PF00664">
    <property type="entry name" value="ABC_membrane"/>
    <property type="match status" value="1"/>
</dbReference>
<dbReference type="PROSITE" id="PS50929">
    <property type="entry name" value="ABC_TM1F"/>
    <property type="match status" value="1"/>
</dbReference>
<dbReference type="GO" id="GO:0015421">
    <property type="term" value="F:ABC-type oligopeptide transporter activity"/>
    <property type="evidence" value="ECO:0007669"/>
    <property type="project" value="TreeGrafter"/>
</dbReference>
<keyword evidence="6 12" id="KW-0067">ATP-binding</keyword>
<comment type="subcellular location">
    <subcellularLocation>
        <location evidence="1">Cell membrane</location>
        <topology evidence="1">Multi-pass membrane protein</topology>
    </subcellularLocation>
</comment>
<comment type="caution">
    <text evidence="12">The sequence shown here is derived from an EMBL/GenBank/DDBJ whole genome shotgun (WGS) entry which is preliminary data.</text>
</comment>
<keyword evidence="3" id="KW-1003">Cell membrane</keyword>
<dbReference type="CDD" id="cd18541">
    <property type="entry name" value="ABC_6TM_TmrB_like"/>
    <property type="match status" value="1"/>
</dbReference>
<feature type="transmembrane region" description="Helical" evidence="9">
    <location>
        <begin position="23"/>
        <end position="43"/>
    </location>
</feature>
<dbReference type="PANTHER" id="PTHR43394:SF1">
    <property type="entry name" value="ATP-BINDING CASSETTE SUB-FAMILY B MEMBER 10, MITOCHONDRIAL"/>
    <property type="match status" value="1"/>
</dbReference>
<dbReference type="GO" id="GO:0005524">
    <property type="term" value="F:ATP binding"/>
    <property type="evidence" value="ECO:0007669"/>
    <property type="project" value="UniProtKB-KW"/>
</dbReference>
<dbReference type="SMART" id="SM00382">
    <property type="entry name" value="AAA"/>
    <property type="match status" value="1"/>
</dbReference>
<dbReference type="AlphaFoldDB" id="A0A398D9Y7"/>
<dbReference type="InterPro" id="IPR003593">
    <property type="entry name" value="AAA+_ATPase"/>
</dbReference>
<keyword evidence="5" id="KW-0547">Nucleotide-binding</keyword>
<evidence type="ECO:0000313" key="14">
    <source>
        <dbReference type="Proteomes" id="UP000265724"/>
    </source>
</evidence>
<evidence type="ECO:0000256" key="1">
    <source>
        <dbReference type="ARBA" id="ARBA00004651"/>
    </source>
</evidence>
<evidence type="ECO:0000256" key="3">
    <source>
        <dbReference type="ARBA" id="ARBA00022475"/>
    </source>
</evidence>
<feature type="transmembrane region" description="Helical" evidence="9">
    <location>
        <begin position="63"/>
        <end position="85"/>
    </location>
</feature>
<dbReference type="Gene3D" id="3.40.50.300">
    <property type="entry name" value="P-loop containing nucleotide triphosphate hydrolases"/>
    <property type="match status" value="1"/>
</dbReference>
<dbReference type="InterPro" id="IPR011527">
    <property type="entry name" value="ABC1_TM_dom"/>
</dbReference>
<feature type="transmembrane region" description="Helical" evidence="9">
    <location>
        <begin position="169"/>
        <end position="190"/>
    </location>
</feature>
<dbReference type="InterPro" id="IPR027417">
    <property type="entry name" value="P-loop_NTPase"/>
</dbReference>
<evidence type="ECO:0000256" key="5">
    <source>
        <dbReference type="ARBA" id="ARBA00022741"/>
    </source>
</evidence>
<keyword evidence="4 9" id="KW-0812">Transmembrane</keyword>
<keyword evidence="14" id="KW-1185">Reference proteome</keyword>
<dbReference type="GO" id="GO:0016887">
    <property type="term" value="F:ATP hydrolysis activity"/>
    <property type="evidence" value="ECO:0007669"/>
    <property type="project" value="InterPro"/>
</dbReference>
<dbReference type="InterPro" id="IPR039421">
    <property type="entry name" value="Type_1_exporter"/>
</dbReference>
<dbReference type="EMBL" id="QXIX01000030">
    <property type="protein sequence ID" value="RIE14375.1"/>
    <property type="molecule type" value="Genomic_DNA"/>
</dbReference>
<evidence type="ECO:0000256" key="8">
    <source>
        <dbReference type="ARBA" id="ARBA00023136"/>
    </source>
</evidence>
<feature type="transmembrane region" description="Helical" evidence="9">
    <location>
        <begin position="281"/>
        <end position="301"/>
    </location>
</feature>
<keyword evidence="7 9" id="KW-1133">Transmembrane helix</keyword>
<feature type="domain" description="ABC transporter" evidence="10">
    <location>
        <begin position="345"/>
        <end position="578"/>
    </location>
</feature>
<dbReference type="EMBL" id="QXIW01000038">
    <property type="protein sequence ID" value="RIE11420.1"/>
    <property type="molecule type" value="Genomic_DNA"/>
</dbReference>
<dbReference type="FunFam" id="3.40.50.300:FF:000221">
    <property type="entry name" value="Multidrug ABC transporter ATP-binding protein"/>
    <property type="match status" value="1"/>
</dbReference>
<evidence type="ECO:0000313" key="13">
    <source>
        <dbReference type="EMBL" id="RIE14375.1"/>
    </source>
</evidence>
<keyword evidence="2" id="KW-0813">Transport</keyword>
<dbReference type="InterPro" id="IPR036640">
    <property type="entry name" value="ABC1_TM_sf"/>
</dbReference>
<dbReference type="SUPFAM" id="SSF90123">
    <property type="entry name" value="ABC transporter transmembrane region"/>
    <property type="match status" value="1"/>
</dbReference>
<dbReference type="Gene3D" id="1.20.1560.10">
    <property type="entry name" value="ABC transporter type 1, transmembrane domain"/>
    <property type="match status" value="1"/>
</dbReference>
<feature type="domain" description="ABC transmembrane type-1" evidence="11">
    <location>
        <begin position="29"/>
        <end position="310"/>
    </location>
</feature>